<organism evidence="1 2">
    <name type="scientific">Melia azedarach</name>
    <name type="common">Chinaberry tree</name>
    <dbReference type="NCBI Taxonomy" id="155640"/>
    <lineage>
        <taxon>Eukaryota</taxon>
        <taxon>Viridiplantae</taxon>
        <taxon>Streptophyta</taxon>
        <taxon>Embryophyta</taxon>
        <taxon>Tracheophyta</taxon>
        <taxon>Spermatophyta</taxon>
        <taxon>Magnoliopsida</taxon>
        <taxon>eudicotyledons</taxon>
        <taxon>Gunneridae</taxon>
        <taxon>Pentapetalae</taxon>
        <taxon>rosids</taxon>
        <taxon>malvids</taxon>
        <taxon>Sapindales</taxon>
        <taxon>Meliaceae</taxon>
        <taxon>Melia</taxon>
    </lineage>
</organism>
<protein>
    <submittedName>
        <fullName evidence="1">RNA pseudouridine synthase 1-like</fullName>
    </submittedName>
</protein>
<keyword evidence="2" id="KW-1185">Reference proteome</keyword>
<evidence type="ECO:0000313" key="2">
    <source>
        <dbReference type="Proteomes" id="UP001164539"/>
    </source>
</evidence>
<sequence>MPLLSSFHPIVYAPKFPRTLFPITSMSIPTESPSPNAPQTQQNYPAPVSPPLPAISKQIELTRAMSASAKSSLFKLLRSDVLYEDDWLIAVNKPQGVYCESVLASVPCLLAGDSAESDSGQPVEGTNLNLPELHLANRLDRDTSGVMVITKSHKVASKLVKAFTDRDVCKTYVALCIGPAPKWERITIKSGHGRSKFGAWRVYAASDVGRALPGGSVVRDMVTSFEVLSVNGNGGFKEPSRFQKNEDNIIIVKNKAAIDVDAKKDEILVRASPWSGRTHQLRLHCQYLGISIRGDVKYEGVYEWNGRIYEGHELHAESLSFKHPVTGRPVMFQAPLPSWATQALQLSSN</sequence>
<dbReference type="EMBL" id="CM051397">
    <property type="protein sequence ID" value="KAJ4719350.1"/>
    <property type="molecule type" value="Genomic_DNA"/>
</dbReference>
<comment type="caution">
    <text evidence="1">The sequence shown here is derived from an EMBL/GenBank/DDBJ whole genome shotgun (WGS) entry which is preliminary data.</text>
</comment>
<accession>A0ACC1Y6K5</accession>
<proteinExistence type="predicted"/>
<reference evidence="1 2" key="1">
    <citation type="journal article" date="2023" name="Science">
        <title>Complex scaffold remodeling in plant triterpene biosynthesis.</title>
        <authorList>
            <person name="De La Pena R."/>
            <person name="Hodgson H."/>
            <person name="Liu J.C."/>
            <person name="Stephenson M.J."/>
            <person name="Martin A.C."/>
            <person name="Owen C."/>
            <person name="Harkess A."/>
            <person name="Leebens-Mack J."/>
            <person name="Jimenez L.E."/>
            <person name="Osbourn A."/>
            <person name="Sattely E.S."/>
        </authorList>
    </citation>
    <scope>NUCLEOTIDE SEQUENCE [LARGE SCALE GENOMIC DNA]</scope>
    <source>
        <strain evidence="2">cv. JPN11</strain>
        <tissue evidence="1">Leaf</tissue>
    </source>
</reference>
<dbReference type="Proteomes" id="UP001164539">
    <property type="component" value="Chromosome 4"/>
</dbReference>
<gene>
    <name evidence="1" type="ORF">OWV82_007340</name>
</gene>
<evidence type="ECO:0000313" key="1">
    <source>
        <dbReference type="EMBL" id="KAJ4719350.1"/>
    </source>
</evidence>
<name>A0ACC1Y6K5_MELAZ</name>